<keyword evidence="2" id="KW-0503">Monooxygenase</keyword>
<dbReference type="GO" id="GO:0004497">
    <property type="term" value="F:monooxygenase activity"/>
    <property type="evidence" value="ECO:0007669"/>
    <property type="project" value="UniProtKB-KW"/>
</dbReference>
<accession>A0A4R2KBW9</accession>
<name>A0A4R2KBW9_9RHOB</name>
<protein>
    <submittedName>
        <fullName evidence="2">Heme-degrading monooxygenase HmoA</fullName>
    </submittedName>
</protein>
<dbReference type="PANTHER" id="PTHR37811">
    <property type="entry name" value="BLL5343 PROTEIN"/>
    <property type="match status" value="1"/>
</dbReference>
<keyword evidence="2" id="KW-0560">Oxidoreductase</keyword>
<dbReference type="InterPro" id="IPR052936">
    <property type="entry name" value="Jasmonate_Hydroxylase-like"/>
</dbReference>
<dbReference type="Pfam" id="PF03992">
    <property type="entry name" value="ABM"/>
    <property type="match status" value="1"/>
</dbReference>
<evidence type="ECO:0000313" key="2">
    <source>
        <dbReference type="EMBL" id="TCO69742.1"/>
    </source>
</evidence>
<dbReference type="RefSeq" id="WP_132546117.1">
    <property type="nucleotide sequence ID" value="NZ_SLWW01000013.1"/>
</dbReference>
<organism evidence="2 3">
    <name type="scientific">Rhodovulum euryhalinum</name>
    <dbReference type="NCBI Taxonomy" id="35805"/>
    <lineage>
        <taxon>Bacteria</taxon>
        <taxon>Pseudomonadati</taxon>
        <taxon>Pseudomonadota</taxon>
        <taxon>Alphaproteobacteria</taxon>
        <taxon>Rhodobacterales</taxon>
        <taxon>Paracoccaceae</taxon>
        <taxon>Rhodovulum</taxon>
    </lineage>
</organism>
<dbReference type="OrthoDB" id="9797060at2"/>
<proteinExistence type="predicted"/>
<dbReference type="EMBL" id="SLWW01000013">
    <property type="protein sequence ID" value="TCO69742.1"/>
    <property type="molecule type" value="Genomic_DNA"/>
</dbReference>
<keyword evidence="3" id="KW-1185">Reference proteome</keyword>
<dbReference type="Gene3D" id="3.30.70.100">
    <property type="match status" value="1"/>
</dbReference>
<dbReference type="InterPro" id="IPR007138">
    <property type="entry name" value="ABM_dom"/>
</dbReference>
<dbReference type="SUPFAM" id="SSF54909">
    <property type="entry name" value="Dimeric alpha+beta barrel"/>
    <property type="match status" value="1"/>
</dbReference>
<evidence type="ECO:0000259" key="1">
    <source>
        <dbReference type="Pfam" id="PF03992"/>
    </source>
</evidence>
<reference evidence="2 3" key="1">
    <citation type="submission" date="2019-03" db="EMBL/GenBank/DDBJ databases">
        <title>Genomic Encyclopedia of Type Strains, Phase IV (KMG-IV): sequencing the most valuable type-strain genomes for metagenomic binning, comparative biology and taxonomic classification.</title>
        <authorList>
            <person name="Goeker M."/>
        </authorList>
    </citation>
    <scope>NUCLEOTIDE SEQUENCE [LARGE SCALE GENOMIC DNA]</scope>
    <source>
        <strain evidence="2 3">DSM 4868</strain>
    </source>
</reference>
<dbReference type="PANTHER" id="PTHR37811:SF2">
    <property type="entry name" value="ABM DOMAIN-CONTAINING PROTEIN"/>
    <property type="match status" value="1"/>
</dbReference>
<gene>
    <name evidence="2" type="ORF">EV655_11327</name>
</gene>
<feature type="domain" description="ABM" evidence="1">
    <location>
        <begin position="1"/>
        <end position="73"/>
    </location>
</feature>
<dbReference type="InterPro" id="IPR011008">
    <property type="entry name" value="Dimeric_a/b-barrel"/>
</dbReference>
<evidence type="ECO:0000313" key="3">
    <source>
        <dbReference type="Proteomes" id="UP000295142"/>
    </source>
</evidence>
<sequence length="181" mass="20432">MHCLFFDVRPKPGHMVQYFAHVDRLKPVLARHRGLLYLERFRPLDAPDALLSHQLWQDEAAILAWRRDMTHRASQWAGRRIHFEAYRIRVGPQELCLPGPGTLPAEPGRWLIAAYGTAPSRIGRAFESVTRPGRFVTLTEAGDGAEATERAAAMAADGAETVRVFRIARDYTMTDRAEAPE</sequence>
<dbReference type="AlphaFoldDB" id="A0A4R2KBW9"/>
<dbReference type="Proteomes" id="UP000295142">
    <property type="component" value="Unassembled WGS sequence"/>
</dbReference>
<comment type="caution">
    <text evidence="2">The sequence shown here is derived from an EMBL/GenBank/DDBJ whole genome shotgun (WGS) entry which is preliminary data.</text>
</comment>